<feature type="region of interest" description="Disordered" evidence="2">
    <location>
        <begin position="1"/>
        <end position="23"/>
    </location>
</feature>
<sequence>MAEENIIQEDQIHPGQAGPDDVAAQQAVETQAKNLGWVPKDEFRGDPEQWRDADEFIQHGEATLPILRDNIKTLHKKLDDQGRVIKDFAAHHKKVEEKAYQRALKKLKEERLAAVDKGDTQEFEKIDKEIADLEKTSAGTKPGAGFAEWKEENQWYEDDIDMSIYADNVGTYLAARHPAWPSAKVFAEVTKKVKAKFPAKFKNGRRDQQPLVESGGAGPAAAAGKKYADLPAGAKKACDDFVQEGLLTREEYVKDYFAEA</sequence>
<dbReference type="EMBL" id="MT141502">
    <property type="protein sequence ID" value="QJA63648.1"/>
    <property type="molecule type" value="Genomic_DNA"/>
</dbReference>
<dbReference type="AlphaFoldDB" id="A0A6M3J296"/>
<feature type="region of interest" description="Disordered" evidence="2">
    <location>
        <begin position="204"/>
        <end position="223"/>
    </location>
</feature>
<organism evidence="3">
    <name type="scientific">viral metagenome</name>
    <dbReference type="NCBI Taxonomy" id="1070528"/>
    <lineage>
        <taxon>unclassified sequences</taxon>
        <taxon>metagenomes</taxon>
        <taxon>organismal metagenomes</taxon>
    </lineage>
</organism>
<name>A0A6M3J296_9ZZZZ</name>
<evidence type="ECO:0000313" key="4">
    <source>
        <dbReference type="EMBL" id="QJA74966.1"/>
    </source>
</evidence>
<feature type="coiled-coil region" evidence="1">
    <location>
        <begin position="90"/>
        <end position="117"/>
    </location>
</feature>
<evidence type="ECO:0000313" key="3">
    <source>
        <dbReference type="EMBL" id="QJA63648.1"/>
    </source>
</evidence>
<evidence type="ECO:0000256" key="2">
    <source>
        <dbReference type="SAM" id="MobiDB-lite"/>
    </source>
</evidence>
<dbReference type="EMBL" id="MT142132">
    <property type="protein sequence ID" value="QJA74966.1"/>
    <property type="molecule type" value="Genomic_DNA"/>
</dbReference>
<keyword evidence="1" id="KW-0175">Coiled coil</keyword>
<evidence type="ECO:0000256" key="1">
    <source>
        <dbReference type="SAM" id="Coils"/>
    </source>
</evidence>
<proteinExistence type="predicted"/>
<reference evidence="3" key="1">
    <citation type="submission" date="2020-03" db="EMBL/GenBank/DDBJ databases">
        <title>The deep terrestrial virosphere.</title>
        <authorList>
            <person name="Holmfeldt K."/>
            <person name="Nilsson E."/>
            <person name="Simone D."/>
            <person name="Lopez-Fernandez M."/>
            <person name="Wu X."/>
            <person name="de Brujin I."/>
            <person name="Lundin D."/>
            <person name="Andersson A."/>
            <person name="Bertilsson S."/>
            <person name="Dopson M."/>
        </authorList>
    </citation>
    <scope>NUCLEOTIDE SEQUENCE</scope>
    <source>
        <strain evidence="4">MM415A01887</strain>
        <strain evidence="3">MM415B00601</strain>
    </source>
</reference>
<gene>
    <name evidence="4" type="ORF">MM415A01887_0008</name>
    <name evidence="3" type="ORF">MM415B00601_0008</name>
</gene>
<protein>
    <submittedName>
        <fullName evidence="3">Uncharacterized protein</fullName>
    </submittedName>
</protein>
<accession>A0A6M3J296</accession>